<reference evidence="2 3" key="1">
    <citation type="submission" date="2024-02" db="EMBL/GenBank/DDBJ databases">
        <title>A draft genome for the cacao thread blight pathogen Marasmius crinis-equi.</title>
        <authorList>
            <person name="Cohen S.P."/>
            <person name="Baruah I.K."/>
            <person name="Amoako-Attah I."/>
            <person name="Bukari Y."/>
            <person name="Meinhardt L.W."/>
            <person name="Bailey B.A."/>
        </authorList>
    </citation>
    <scope>NUCLEOTIDE SEQUENCE [LARGE SCALE GENOMIC DNA]</scope>
    <source>
        <strain evidence="2 3">GH-76</strain>
    </source>
</reference>
<name>A0ABR3FGB9_9AGAR</name>
<keyword evidence="1" id="KW-0812">Transmembrane</keyword>
<feature type="transmembrane region" description="Helical" evidence="1">
    <location>
        <begin position="158"/>
        <end position="180"/>
    </location>
</feature>
<feature type="transmembrane region" description="Helical" evidence="1">
    <location>
        <begin position="86"/>
        <end position="106"/>
    </location>
</feature>
<evidence type="ECO:0008006" key="4">
    <source>
        <dbReference type="Google" id="ProtNLM"/>
    </source>
</evidence>
<protein>
    <recommendedName>
        <fullName evidence="4">Transmembrane protein</fullName>
    </recommendedName>
</protein>
<keyword evidence="1" id="KW-1133">Transmembrane helix</keyword>
<sequence length="324" mass="35560">MVDWKSPETLTDNAMAFGRFLHVLLGIYAWEWATSLDFDLMFLLGRKQFRWPLIFYFYGRYAMLLGLIGFVVALDVRDPIDCQALFQFLSVVGNSALGVATINLALRTIAVWSRDKYIIGGLSILIAGQFAIIIRSMFNVTAMFVPGNGCVTLSTQSDIFAAMYITTMGIDFIILLLTSYKIIMGNRGAHSGVVRLLFKDGLAYFGVAFLGNLIAVIFSLLSLNPVMSLIADIPATTFATIAACRVVRRLNTYVSTGPELFSSDKMPSAPPGAGTRVRVEMATFSQADGERDAYGSQSAVDLESQTQRARAFGSEETYKPGFSL</sequence>
<dbReference type="Proteomes" id="UP001465976">
    <property type="component" value="Unassembled WGS sequence"/>
</dbReference>
<evidence type="ECO:0000256" key="1">
    <source>
        <dbReference type="SAM" id="Phobius"/>
    </source>
</evidence>
<keyword evidence="3" id="KW-1185">Reference proteome</keyword>
<organism evidence="2 3">
    <name type="scientific">Marasmius crinis-equi</name>
    <dbReference type="NCBI Taxonomy" id="585013"/>
    <lineage>
        <taxon>Eukaryota</taxon>
        <taxon>Fungi</taxon>
        <taxon>Dikarya</taxon>
        <taxon>Basidiomycota</taxon>
        <taxon>Agaricomycotina</taxon>
        <taxon>Agaricomycetes</taxon>
        <taxon>Agaricomycetidae</taxon>
        <taxon>Agaricales</taxon>
        <taxon>Marasmiineae</taxon>
        <taxon>Marasmiaceae</taxon>
        <taxon>Marasmius</taxon>
    </lineage>
</organism>
<evidence type="ECO:0000313" key="3">
    <source>
        <dbReference type="Proteomes" id="UP001465976"/>
    </source>
</evidence>
<gene>
    <name evidence="2" type="ORF">V5O48_007564</name>
</gene>
<accession>A0ABR3FGB9</accession>
<proteinExistence type="predicted"/>
<feature type="transmembrane region" description="Helical" evidence="1">
    <location>
        <begin position="20"/>
        <end position="43"/>
    </location>
</feature>
<evidence type="ECO:0000313" key="2">
    <source>
        <dbReference type="EMBL" id="KAL0574389.1"/>
    </source>
</evidence>
<feature type="transmembrane region" description="Helical" evidence="1">
    <location>
        <begin position="201"/>
        <end position="221"/>
    </location>
</feature>
<feature type="transmembrane region" description="Helical" evidence="1">
    <location>
        <begin position="118"/>
        <end position="138"/>
    </location>
</feature>
<keyword evidence="1" id="KW-0472">Membrane</keyword>
<comment type="caution">
    <text evidence="2">The sequence shown here is derived from an EMBL/GenBank/DDBJ whole genome shotgun (WGS) entry which is preliminary data.</text>
</comment>
<dbReference type="EMBL" id="JBAHYK010000402">
    <property type="protein sequence ID" value="KAL0574389.1"/>
    <property type="molecule type" value="Genomic_DNA"/>
</dbReference>
<feature type="transmembrane region" description="Helical" evidence="1">
    <location>
        <begin position="55"/>
        <end position="74"/>
    </location>
</feature>